<evidence type="ECO:0000313" key="15">
    <source>
        <dbReference type="Proteomes" id="UP000321567"/>
    </source>
</evidence>
<sequence length="474" mass="51427">MNEFTPPLAPSPEAGSPLPAPTPSPPPSPPSSGRTTRERKAEAGAPPTLDGLLARHPLPTWKGPARVVMVLLAVLIGWASQARLDEVATAPGEVVPEGKTKIIQHLEGGILTDLYVEEGDAVEEGAPLIRLALSTTSMSRPEIEARLDGLALTLARLRAEADGGPLAFPSDVAARRPVLAANESATHQARLSELQSTLKVLAEQKVQRSNEVQELQAQLEAAKASLAITQKRFNISAGLLRDGLTHQLAHLEISAQLEDLKGKIDALTPAIARTEAALGEVLERERETALSFRREARENIGDVEREIVQLKDRLSRAEDQDERTLIRSPAKGIVKNIKHTTHGAVINPGEPIMEIVPVEDVLVVAARLNPVDRGYVTEGQKATVKVTTYDYARYGGLDGTVTLVAPDTTVDEKGLAYYRVMVRTEKTYLGATAGQYEIKPGMEAIVDIHTGTRTVVEYLVRPVLKLRHEAFRER</sequence>
<dbReference type="Pfam" id="PF25994">
    <property type="entry name" value="HH_AprE"/>
    <property type="match status" value="1"/>
</dbReference>
<dbReference type="GO" id="GO:0009306">
    <property type="term" value="P:protein secretion"/>
    <property type="evidence" value="ECO:0007669"/>
    <property type="project" value="InterPro"/>
</dbReference>
<keyword evidence="6" id="KW-0812">Transmembrane</keyword>
<dbReference type="PROSITE" id="PS00543">
    <property type="entry name" value="HLYD_FAMILY"/>
    <property type="match status" value="1"/>
</dbReference>
<evidence type="ECO:0000313" key="14">
    <source>
        <dbReference type="EMBL" id="GEO83011.1"/>
    </source>
</evidence>
<dbReference type="RefSeq" id="WP_147165045.1">
    <property type="nucleotide sequence ID" value="NZ_BJZO01000146.1"/>
</dbReference>
<dbReference type="PANTHER" id="PTHR30386:SF26">
    <property type="entry name" value="TRANSPORT PROTEIN COMB"/>
    <property type="match status" value="1"/>
</dbReference>
<dbReference type="Gene3D" id="2.40.50.100">
    <property type="match status" value="1"/>
</dbReference>
<evidence type="ECO:0000256" key="4">
    <source>
        <dbReference type="ARBA" id="ARBA00022475"/>
    </source>
</evidence>
<feature type="region of interest" description="Disordered" evidence="11">
    <location>
        <begin position="1"/>
        <end position="56"/>
    </location>
</feature>
<dbReference type="InterPro" id="IPR010129">
    <property type="entry name" value="T1SS_HlyD"/>
</dbReference>
<dbReference type="AlphaFoldDB" id="A0A512HC35"/>
<dbReference type="InterPro" id="IPR058781">
    <property type="entry name" value="HH_AprE-like"/>
</dbReference>
<dbReference type="Gene3D" id="2.40.30.170">
    <property type="match status" value="1"/>
</dbReference>
<evidence type="ECO:0000256" key="11">
    <source>
        <dbReference type="SAM" id="MobiDB-lite"/>
    </source>
</evidence>
<evidence type="ECO:0000256" key="3">
    <source>
        <dbReference type="ARBA" id="ARBA00022448"/>
    </source>
</evidence>
<dbReference type="InterPro" id="IPR006144">
    <property type="entry name" value="Secretion_HlyD_CS"/>
</dbReference>
<keyword evidence="7" id="KW-1133">Transmembrane helix</keyword>
<organism evidence="14 15">
    <name type="scientific">Pararhodospirillum oryzae</name>
    <dbReference type="NCBI Taxonomy" id="478448"/>
    <lineage>
        <taxon>Bacteria</taxon>
        <taxon>Pseudomonadati</taxon>
        <taxon>Pseudomonadota</taxon>
        <taxon>Alphaproteobacteria</taxon>
        <taxon>Rhodospirillales</taxon>
        <taxon>Rhodospirillaceae</taxon>
        <taxon>Pararhodospirillum</taxon>
    </lineage>
</organism>
<feature type="compositionally biased region" description="Pro residues" evidence="11">
    <location>
        <begin position="18"/>
        <end position="30"/>
    </location>
</feature>
<feature type="coiled-coil region" evidence="10">
    <location>
        <begin position="293"/>
        <end position="320"/>
    </location>
</feature>
<comment type="subcellular location">
    <subcellularLocation>
        <location evidence="1 9">Cell inner membrane</location>
        <topology evidence="1 9">Single-pass membrane protein</topology>
    </subcellularLocation>
</comment>
<protein>
    <recommendedName>
        <fullName evidence="9">Membrane fusion protein (MFP) family protein</fullName>
    </recommendedName>
</protein>
<dbReference type="GO" id="GO:0005886">
    <property type="term" value="C:plasma membrane"/>
    <property type="evidence" value="ECO:0007669"/>
    <property type="project" value="UniProtKB-SubCell"/>
</dbReference>
<dbReference type="NCBIfam" id="TIGR01843">
    <property type="entry name" value="type_I_hlyD"/>
    <property type="match status" value="1"/>
</dbReference>
<comment type="caution">
    <text evidence="14">The sequence shown here is derived from an EMBL/GenBank/DDBJ whole genome shotgun (WGS) entry which is preliminary data.</text>
</comment>
<dbReference type="OrthoDB" id="9810980at2"/>
<keyword evidence="4 9" id="KW-1003">Cell membrane</keyword>
<evidence type="ECO:0000256" key="9">
    <source>
        <dbReference type="RuleBase" id="RU365093"/>
    </source>
</evidence>
<dbReference type="EMBL" id="BJZO01000146">
    <property type="protein sequence ID" value="GEO83011.1"/>
    <property type="molecule type" value="Genomic_DNA"/>
</dbReference>
<evidence type="ECO:0000256" key="6">
    <source>
        <dbReference type="ARBA" id="ARBA00022692"/>
    </source>
</evidence>
<evidence type="ECO:0000259" key="13">
    <source>
        <dbReference type="Pfam" id="PF26002"/>
    </source>
</evidence>
<dbReference type="PANTHER" id="PTHR30386">
    <property type="entry name" value="MEMBRANE FUSION SUBUNIT OF EMRAB-TOLC MULTIDRUG EFFLUX PUMP"/>
    <property type="match status" value="1"/>
</dbReference>
<proteinExistence type="inferred from homology"/>
<keyword evidence="10" id="KW-0175">Coiled coil</keyword>
<dbReference type="InterPro" id="IPR058982">
    <property type="entry name" value="Beta-barrel_AprE"/>
</dbReference>
<dbReference type="Pfam" id="PF26002">
    <property type="entry name" value="Beta-barrel_AprE"/>
    <property type="match status" value="1"/>
</dbReference>
<keyword evidence="15" id="KW-1185">Reference proteome</keyword>
<dbReference type="InterPro" id="IPR050739">
    <property type="entry name" value="MFP"/>
</dbReference>
<reference evidence="14 15" key="1">
    <citation type="submission" date="2019-07" db="EMBL/GenBank/DDBJ databases">
        <title>Whole genome shotgun sequence of Rhodospirillum oryzae NBRC 107573.</title>
        <authorList>
            <person name="Hosoyama A."/>
            <person name="Uohara A."/>
            <person name="Ohji S."/>
            <person name="Ichikawa N."/>
        </authorList>
    </citation>
    <scope>NUCLEOTIDE SEQUENCE [LARGE SCALE GENOMIC DNA]</scope>
    <source>
        <strain evidence="14 15">NBRC 107573</strain>
    </source>
</reference>
<comment type="similarity">
    <text evidence="2 9">Belongs to the membrane fusion protein (MFP) (TC 8.A.1) family.</text>
</comment>
<feature type="coiled-coil region" evidence="10">
    <location>
        <begin position="198"/>
        <end position="232"/>
    </location>
</feature>
<feature type="domain" description="AprE-like beta-barrel" evidence="13">
    <location>
        <begin position="362"/>
        <end position="451"/>
    </location>
</feature>
<evidence type="ECO:0000256" key="10">
    <source>
        <dbReference type="SAM" id="Coils"/>
    </source>
</evidence>
<evidence type="ECO:0000256" key="2">
    <source>
        <dbReference type="ARBA" id="ARBA00009477"/>
    </source>
</evidence>
<dbReference type="Proteomes" id="UP000321567">
    <property type="component" value="Unassembled WGS sequence"/>
</dbReference>
<keyword evidence="3 9" id="KW-0813">Transport</keyword>
<evidence type="ECO:0000256" key="5">
    <source>
        <dbReference type="ARBA" id="ARBA00022519"/>
    </source>
</evidence>
<accession>A0A512HC35</accession>
<evidence type="ECO:0000256" key="1">
    <source>
        <dbReference type="ARBA" id="ARBA00004377"/>
    </source>
</evidence>
<evidence type="ECO:0000256" key="8">
    <source>
        <dbReference type="ARBA" id="ARBA00023136"/>
    </source>
</evidence>
<gene>
    <name evidence="14" type="ORF">ROR02_31420</name>
</gene>
<evidence type="ECO:0000259" key="12">
    <source>
        <dbReference type="Pfam" id="PF25994"/>
    </source>
</evidence>
<evidence type="ECO:0000256" key="7">
    <source>
        <dbReference type="ARBA" id="ARBA00022989"/>
    </source>
</evidence>
<dbReference type="PRINTS" id="PR01490">
    <property type="entry name" value="RTXTOXIND"/>
</dbReference>
<keyword evidence="8" id="KW-0472">Membrane</keyword>
<feature type="domain" description="AprE-like long alpha-helical hairpin" evidence="12">
    <location>
        <begin position="142"/>
        <end position="320"/>
    </location>
</feature>
<keyword evidence="5 9" id="KW-0997">Cell inner membrane</keyword>
<name>A0A512HC35_9PROT</name>